<evidence type="ECO:0000313" key="3">
    <source>
        <dbReference type="Proteomes" id="UP000275078"/>
    </source>
</evidence>
<proteinExistence type="predicted"/>
<accession>A0A3N4HVD3</accession>
<reference evidence="2 3" key="1">
    <citation type="journal article" date="2018" name="Nat. Ecol. Evol.">
        <title>Pezizomycetes genomes reveal the molecular basis of ectomycorrhizal truffle lifestyle.</title>
        <authorList>
            <person name="Murat C."/>
            <person name="Payen T."/>
            <person name="Noel B."/>
            <person name="Kuo A."/>
            <person name="Morin E."/>
            <person name="Chen J."/>
            <person name="Kohler A."/>
            <person name="Krizsan K."/>
            <person name="Balestrini R."/>
            <person name="Da Silva C."/>
            <person name="Montanini B."/>
            <person name="Hainaut M."/>
            <person name="Levati E."/>
            <person name="Barry K.W."/>
            <person name="Belfiori B."/>
            <person name="Cichocki N."/>
            <person name="Clum A."/>
            <person name="Dockter R.B."/>
            <person name="Fauchery L."/>
            <person name="Guy J."/>
            <person name="Iotti M."/>
            <person name="Le Tacon F."/>
            <person name="Lindquist E.A."/>
            <person name="Lipzen A."/>
            <person name="Malagnac F."/>
            <person name="Mello A."/>
            <person name="Molinier V."/>
            <person name="Miyauchi S."/>
            <person name="Poulain J."/>
            <person name="Riccioni C."/>
            <person name="Rubini A."/>
            <person name="Sitrit Y."/>
            <person name="Splivallo R."/>
            <person name="Traeger S."/>
            <person name="Wang M."/>
            <person name="Zifcakova L."/>
            <person name="Wipf D."/>
            <person name="Zambonelli A."/>
            <person name="Paolocci F."/>
            <person name="Nowrousian M."/>
            <person name="Ottonello S."/>
            <person name="Baldrian P."/>
            <person name="Spatafora J.W."/>
            <person name="Henrissat B."/>
            <person name="Nagy L.G."/>
            <person name="Aury J.M."/>
            <person name="Wincker P."/>
            <person name="Grigoriev I.V."/>
            <person name="Bonfante P."/>
            <person name="Martin F.M."/>
        </authorList>
    </citation>
    <scope>NUCLEOTIDE SEQUENCE [LARGE SCALE GENOMIC DNA]</scope>
    <source>
        <strain evidence="2 3">RN42</strain>
    </source>
</reference>
<dbReference type="EMBL" id="ML119743">
    <property type="protein sequence ID" value="RPA76488.1"/>
    <property type="molecule type" value="Genomic_DNA"/>
</dbReference>
<organism evidence="2 3">
    <name type="scientific">Ascobolus immersus RN42</name>
    <dbReference type="NCBI Taxonomy" id="1160509"/>
    <lineage>
        <taxon>Eukaryota</taxon>
        <taxon>Fungi</taxon>
        <taxon>Dikarya</taxon>
        <taxon>Ascomycota</taxon>
        <taxon>Pezizomycotina</taxon>
        <taxon>Pezizomycetes</taxon>
        <taxon>Pezizales</taxon>
        <taxon>Ascobolaceae</taxon>
        <taxon>Ascobolus</taxon>
    </lineage>
</organism>
<feature type="coiled-coil region" evidence="1">
    <location>
        <begin position="89"/>
        <end position="161"/>
    </location>
</feature>
<dbReference type="Proteomes" id="UP000275078">
    <property type="component" value="Unassembled WGS sequence"/>
</dbReference>
<gene>
    <name evidence="2" type="ORF">BJ508DRAFT_310996</name>
</gene>
<keyword evidence="1" id="KW-0175">Coiled coil</keyword>
<keyword evidence="3" id="KW-1185">Reference proteome</keyword>
<evidence type="ECO:0000313" key="2">
    <source>
        <dbReference type="EMBL" id="RPA76488.1"/>
    </source>
</evidence>
<name>A0A3N4HVD3_ASCIM</name>
<protein>
    <submittedName>
        <fullName evidence="2">Uncharacterized protein</fullName>
    </submittedName>
</protein>
<evidence type="ECO:0000256" key="1">
    <source>
        <dbReference type="SAM" id="Coils"/>
    </source>
</evidence>
<dbReference type="AlphaFoldDB" id="A0A3N4HVD3"/>
<sequence>MANRIPRAEWQGLKRPSDIAEEDLNTFLWDLALAKPNSDEPASAFQTYRDTVRRHVDQLLELAASSSGVGKYNREEMIKNIFRNYREYLQDVQEELLDFQQTYNQWKSLLVETQALEELEEEVHEHTEQYWNTLDEKDENLQKIKRQMADHKTRLRDMCIERDNLCECLWK</sequence>